<accession>A0AAW6SRK3</accession>
<keyword evidence="3 8" id="KW-0762">Sugar transport</keyword>
<evidence type="ECO:0000256" key="6">
    <source>
        <dbReference type="ARBA" id="ARBA00022777"/>
    </source>
</evidence>
<evidence type="ECO:0000256" key="2">
    <source>
        <dbReference type="ARBA" id="ARBA00022448"/>
    </source>
</evidence>
<dbReference type="PROSITE" id="PS51093">
    <property type="entry name" value="PTS_EIIA_TYPE_1"/>
    <property type="match status" value="1"/>
</dbReference>
<keyword evidence="4" id="KW-0808">Transferase</keyword>
<dbReference type="RefSeq" id="WP_259548170.1">
    <property type="nucleotide sequence ID" value="NZ_JAROYP010000003.1"/>
</dbReference>
<sequence length="164" mass="17819">MVFNFFKKEKEELQIYAPINGQIISIEEVPDPVFNQKMMGEGVAVIPTEGSICSPVDGTILQVAPTKHAVGILAKDGSEILIHIGLETVALKGEGFQVAVTTGDKVSKGQRLIDVDWEYIKIHAKSIITPIVITNSSHGDKQYIVTKEKEGIQGETVIITSSET</sequence>
<dbReference type="Gene3D" id="2.70.70.10">
    <property type="entry name" value="Glucose Permease (Domain IIA)"/>
    <property type="match status" value="1"/>
</dbReference>
<dbReference type="Proteomes" id="UP001159179">
    <property type="component" value="Unassembled WGS sequence"/>
</dbReference>
<evidence type="ECO:0000256" key="1">
    <source>
        <dbReference type="ARBA" id="ARBA00004496"/>
    </source>
</evidence>
<dbReference type="PROSITE" id="PS00371">
    <property type="entry name" value="PTS_EIIA_TYPE_1_HIS"/>
    <property type="match status" value="1"/>
</dbReference>
<dbReference type="InterPro" id="IPR011055">
    <property type="entry name" value="Dup_hybrid_motif"/>
</dbReference>
<evidence type="ECO:0000259" key="7">
    <source>
        <dbReference type="PROSITE" id="PS51093"/>
    </source>
</evidence>
<protein>
    <submittedName>
        <fullName evidence="8">PTS glucose transporter subunit IIA</fullName>
    </submittedName>
</protein>
<dbReference type="FunFam" id="2.70.70.10:FF:000001">
    <property type="entry name" value="PTS system glucose-specific IIA component"/>
    <property type="match status" value="1"/>
</dbReference>
<name>A0AAW6SRK3_9BACI</name>
<keyword evidence="2" id="KW-0813">Transport</keyword>
<evidence type="ECO:0000313" key="8">
    <source>
        <dbReference type="EMBL" id="MDH5160908.1"/>
    </source>
</evidence>
<dbReference type="NCBIfam" id="TIGR00830">
    <property type="entry name" value="PTBA"/>
    <property type="match status" value="1"/>
</dbReference>
<dbReference type="EMBL" id="JAROYP010000003">
    <property type="protein sequence ID" value="MDH5160908.1"/>
    <property type="molecule type" value="Genomic_DNA"/>
</dbReference>
<evidence type="ECO:0000256" key="5">
    <source>
        <dbReference type="ARBA" id="ARBA00022683"/>
    </source>
</evidence>
<reference evidence="8" key="1">
    <citation type="submission" date="2023-03" db="EMBL/GenBank/DDBJ databases">
        <title>Bacterial isolates from washroom surfaces on a university campus.</title>
        <authorList>
            <person name="Holman D.B."/>
            <person name="Gzyl K.E."/>
            <person name="Taheri A.E."/>
        </authorList>
    </citation>
    <scope>NUCLEOTIDE SEQUENCE</scope>
    <source>
        <strain evidence="8">RD03</strain>
    </source>
</reference>
<proteinExistence type="predicted"/>
<evidence type="ECO:0000256" key="4">
    <source>
        <dbReference type="ARBA" id="ARBA00022679"/>
    </source>
</evidence>
<keyword evidence="6" id="KW-0418">Kinase</keyword>
<dbReference type="GO" id="GO:0005737">
    <property type="term" value="C:cytoplasm"/>
    <property type="evidence" value="ECO:0007669"/>
    <property type="project" value="UniProtKB-SubCell"/>
</dbReference>
<comment type="caution">
    <text evidence="8">The sequence shown here is derived from an EMBL/GenBank/DDBJ whole genome shotgun (WGS) entry which is preliminary data.</text>
</comment>
<dbReference type="InterPro" id="IPR001127">
    <property type="entry name" value="PTS_EIIA_1_perm"/>
</dbReference>
<dbReference type="SUPFAM" id="SSF51261">
    <property type="entry name" value="Duplicated hybrid motif"/>
    <property type="match status" value="1"/>
</dbReference>
<dbReference type="Pfam" id="PF00358">
    <property type="entry name" value="PTS_EIIA_1"/>
    <property type="match status" value="1"/>
</dbReference>
<gene>
    <name evidence="8" type="ORF">P5X88_08150</name>
</gene>
<dbReference type="GO" id="GO:0016301">
    <property type="term" value="F:kinase activity"/>
    <property type="evidence" value="ECO:0007669"/>
    <property type="project" value="UniProtKB-KW"/>
</dbReference>
<comment type="subcellular location">
    <subcellularLocation>
        <location evidence="1">Cytoplasm</location>
    </subcellularLocation>
</comment>
<evidence type="ECO:0000313" key="9">
    <source>
        <dbReference type="Proteomes" id="UP001159179"/>
    </source>
</evidence>
<keyword evidence="5" id="KW-0598">Phosphotransferase system</keyword>
<dbReference type="GO" id="GO:0009401">
    <property type="term" value="P:phosphoenolpyruvate-dependent sugar phosphotransferase system"/>
    <property type="evidence" value="ECO:0007669"/>
    <property type="project" value="UniProtKB-KW"/>
</dbReference>
<dbReference type="AlphaFoldDB" id="A0AAW6SRK3"/>
<dbReference type="PANTHER" id="PTHR45008:SF1">
    <property type="entry name" value="PTS SYSTEM GLUCOSE-SPECIFIC EIIA COMPONENT"/>
    <property type="match status" value="1"/>
</dbReference>
<dbReference type="PANTHER" id="PTHR45008">
    <property type="entry name" value="PTS SYSTEM GLUCOSE-SPECIFIC EIIA COMPONENT"/>
    <property type="match status" value="1"/>
</dbReference>
<dbReference type="InterPro" id="IPR050890">
    <property type="entry name" value="PTS_EIIA_component"/>
</dbReference>
<evidence type="ECO:0000256" key="3">
    <source>
        <dbReference type="ARBA" id="ARBA00022597"/>
    </source>
</evidence>
<feature type="domain" description="PTS EIIA type-1" evidence="7">
    <location>
        <begin position="31"/>
        <end position="135"/>
    </location>
</feature>
<organism evidence="8 9">
    <name type="scientific">Heyndrickxia oleronia</name>
    <dbReference type="NCBI Taxonomy" id="38875"/>
    <lineage>
        <taxon>Bacteria</taxon>
        <taxon>Bacillati</taxon>
        <taxon>Bacillota</taxon>
        <taxon>Bacilli</taxon>
        <taxon>Bacillales</taxon>
        <taxon>Bacillaceae</taxon>
        <taxon>Heyndrickxia</taxon>
    </lineage>
</organism>